<protein>
    <recommendedName>
        <fullName evidence="3">Sulfatase N-terminal domain-containing protein</fullName>
    </recommendedName>
</protein>
<feature type="transmembrane region" description="Helical" evidence="2">
    <location>
        <begin position="169"/>
        <end position="185"/>
    </location>
</feature>
<feature type="transmembrane region" description="Helical" evidence="2">
    <location>
        <begin position="23"/>
        <end position="50"/>
    </location>
</feature>
<evidence type="ECO:0000313" key="4">
    <source>
        <dbReference type="EMBL" id="TET46040.1"/>
    </source>
</evidence>
<dbReference type="EMBL" id="SOJN01000070">
    <property type="protein sequence ID" value="TET46040.1"/>
    <property type="molecule type" value="Genomic_DNA"/>
</dbReference>
<accession>A0A523UU29</accession>
<proteinExistence type="predicted"/>
<feature type="transmembrane region" description="Helical" evidence="2">
    <location>
        <begin position="70"/>
        <end position="87"/>
    </location>
</feature>
<keyword evidence="2" id="KW-1133">Transmembrane helix</keyword>
<dbReference type="CDD" id="cd16148">
    <property type="entry name" value="sulfatase_like"/>
    <property type="match status" value="1"/>
</dbReference>
<name>A0A523UU29_UNCT6</name>
<dbReference type="InterPro" id="IPR017850">
    <property type="entry name" value="Alkaline_phosphatase_core_sf"/>
</dbReference>
<dbReference type="InterPro" id="IPR052701">
    <property type="entry name" value="GAG_Ulvan_Degrading_Sulfatases"/>
</dbReference>
<dbReference type="InterPro" id="IPR000917">
    <property type="entry name" value="Sulfatase_N"/>
</dbReference>
<dbReference type="Gene3D" id="3.30.1120.10">
    <property type="match status" value="1"/>
</dbReference>
<dbReference type="PANTHER" id="PTHR43751:SF3">
    <property type="entry name" value="SULFATASE N-TERMINAL DOMAIN-CONTAINING PROTEIN"/>
    <property type="match status" value="1"/>
</dbReference>
<gene>
    <name evidence="4" type="ORF">E3J62_05750</name>
</gene>
<dbReference type="SUPFAM" id="SSF53649">
    <property type="entry name" value="Alkaline phosphatase-like"/>
    <property type="match status" value="1"/>
</dbReference>
<evidence type="ECO:0000256" key="2">
    <source>
        <dbReference type="SAM" id="Phobius"/>
    </source>
</evidence>
<dbReference type="PANTHER" id="PTHR43751">
    <property type="entry name" value="SULFATASE"/>
    <property type="match status" value="1"/>
</dbReference>
<dbReference type="Pfam" id="PF00884">
    <property type="entry name" value="Sulfatase"/>
    <property type="match status" value="1"/>
</dbReference>
<reference evidence="4 5" key="1">
    <citation type="submission" date="2019-03" db="EMBL/GenBank/DDBJ databases">
        <title>Metabolic potential of uncultured bacteria and archaea associated with petroleum seepage in deep-sea sediments.</title>
        <authorList>
            <person name="Dong X."/>
            <person name="Hubert C."/>
        </authorList>
    </citation>
    <scope>NUCLEOTIDE SEQUENCE [LARGE SCALE GENOMIC DNA]</scope>
    <source>
        <strain evidence="4">E44_bin18</strain>
    </source>
</reference>
<feature type="transmembrane region" description="Helical" evidence="2">
    <location>
        <begin position="127"/>
        <end position="148"/>
    </location>
</feature>
<organism evidence="4 5">
    <name type="scientific">candidate division TA06 bacterium</name>
    <dbReference type="NCBI Taxonomy" id="2250710"/>
    <lineage>
        <taxon>Bacteria</taxon>
        <taxon>Bacteria division TA06</taxon>
    </lineage>
</organism>
<evidence type="ECO:0000313" key="5">
    <source>
        <dbReference type="Proteomes" id="UP000315525"/>
    </source>
</evidence>
<feature type="region of interest" description="Disordered" evidence="1">
    <location>
        <begin position="588"/>
        <end position="610"/>
    </location>
</feature>
<keyword evidence="2" id="KW-0472">Membrane</keyword>
<dbReference type="AlphaFoldDB" id="A0A523UU29"/>
<sequence>MESGTQVSESAIGDNTIRLNKAIAALSMGAIVGFIVGLISFHASIVPTGYIQYGMFRLTASILQESLNKWMFLSIVVVSFVAFLVELRIRIKDRRMLKVFWLSFVSILFFFLSTWALRRYWLPEKSFLMNILVHAEMFLLAIILGRVLMKMKWKTSPKLLRIRHTRKPGLVLIVFLLLLNLGIIIDRRINSPTGPNIVLIIVDTLRADHVGCYGYSRNTTPSIDRLSLNSILFKNAISAAPWTTPSIGSMFTSQYPAVLGFRDKPIIIDQRFLTLTEIFKENNYVTKGIISHAHVSSALGFGQGFDSYDEENAKGHGYISSPSITEKAICFLRTRKNRKFFLFLHYFDPHFDYILHEDYDYYPDYNGPLHSSQPIRELREKAPQMTADDARYIKALYDSEISFTDEHIGVVLDELKNLGLYDNTLIILTADHGEEFLERGDYWIGHTKKLYQEQIHVPLIMKLPGHNEQEIMHEYLGLINLMPTIVDYAGLWIPGEYRCEGQTIDMSDIEELGNRAIFSQTRRWTSLQSVTWKGWKLIYNPIVKSRQLFNLQKDPAESRNLARENDKALNAMEIVLQKWNGQIKSRKTQAEEPDFAEEQKRHLRSLGYLQ</sequence>
<evidence type="ECO:0000259" key="3">
    <source>
        <dbReference type="Pfam" id="PF00884"/>
    </source>
</evidence>
<evidence type="ECO:0000256" key="1">
    <source>
        <dbReference type="SAM" id="MobiDB-lite"/>
    </source>
</evidence>
<comment type="caution">
    <text evidence="4">The sequence shown here is derived from an EMBL/GenBank/DDBJ whole genome shotgun (WGS) entry which is preliminary data.</text>
</comment>
<keyword evidence="2" id="KW-0812">Transmembrane</keyword>
<dbReference type="Proteomes" id="UP000315525">
    <property type="component" value="Unassembled WGS sequence"/>
</dbReference>
<feature type="transmembrane region" description="Helical" evidence="2">
    <location>
        <begin position="99"/>
        <end position="121"/>
    </location>
</feature>
<dbReference type="Gene3D" id="3.40.720.10">
    <property type="entry name" value="Alkaline Phosphatase, subunit A"/>
    <property type="match status" value="1"/>
</dbReference>
<feature type="domain" description="Sulfatase N-terminal" evidence="3">
    <location>
        <begin position="195"/>
        <end position="490"/>
    </location>
</feature>